<evidence type="ECO:0000313" key="3">
    <source>
        <dbReference type="Proteomes" id="UP000694844"/>
    </source>
</evidence>
<protein>
    <submittedName>
        <fullName evidence="4">Uncharacterized protein LOC111118094 isoform X1</fullName>
    </submittedName>
</protein>
<dbReference type="Pfam" id="PF00531">
    <property type="entry name" value="Death"/>
    <property type="match status" value="1"/>
</dbReference>
<dbReference type="Gene3D" id="1.10.533.10">
    <property type="entry name" value="Death Domain, Fas"/>
    <property type="match status" value="1"/>
</dbReference>
<dbReference type="GO" id="GO:0007165">
    <property type="term" value="P:signal transduction"/>
    <property type="evidence" value="ECO:0007669"/>
    <property type="project" value="InterPro"/>
</dbReference>
<organism evidence="3 4">
    <name type="scientific">Crassostrea virginica</name>
    <name type="common">Eastern oyster</name>
    <dbReference type="NCBI Taxonomy" id="6565"/>
    <lineage>
        <taxon>Eukaryota</taxon>
        <taxon>Metazoa</taxon>
        <taxon>Spiralia</taxon>
        <taxon>Lophotrochozoa</taxon>
        <taxon>Mollusca</taxon>
        <taxon>Bivalvia</taxon>
        <taxon>Autobranchia</taxon>
        <taxon>Pteriomorphia</taxon>
        <taxon>Ostreida</taxon>
        <taxon>Ostreoidea</taxon>
        <taxon>Ostreidae</taxon>
        <taxon>Crassostrea</taxon>
    </lineage>
</organism>
<accession>A0A8B8CET5</accession>
<dbReference type="InterPro" id="IPR011992">
    <property type="entry name" value="EF-hand-dom_pair"/>
</dbReference>
<dbReference type="RefSeq" id="XP_022313101.1">
    <property type="nucleotide sequence ID" value="XM_022457393.1"/>
</dbReference>
<dbReference type="InterPro" id="IPR016729">
    <property type="entry name" value="FADD"/>
</dbReference>
<dbReference type="CDD" id="cd01670">
    <property type="entry name" value="Death"/>
    <property type="match status" value="1"/>
</dbReference>
<dbReference type="SUPFAM" id="SSF47473">
    <property type="entry name" value="EF-hand"/>
    <property type="match status" value="1"/>
</dbReference>
<dbReference type="KEGG" id="cvn:111118094"/>
<feature type="compositionally biased region" description="Polar residues" evidence="1">
    <location>
        <begin position="235"/>
        <end position="250"/>
    </location>
</feature>
<dbReference type="SUPFAM" id="SSF47986">
    <property type="entry name" value="DEATH domain"/>
    <property type="match status" value="1"/>
</dbReference>
<dbReference type="Proteomes" id="UP000694844">
    <property type="component" value="Chromosome 2"/>
</dbReference>
<dbReference type="InterPro" id="IPR000488">
    <property type="entry name" value="Death_dom"/>
</dbReference>
<evidence type="ECO:0000256" key="1">
    <source>
        <dbReference type="SAM" id="MobiDB-lite"/>
    </source>
</evidence>
<dbReference type="PROSITE" id="PS50017">
    <property type="entry name" value="DEATH_DOMAIN"/>
    <property type="match status" value="1"/>
</dbReference>
<gene>
    <name evidence="4" type="primary">LOC111118094</name>
</gene>
<dbReference type="GeneID" id="111118094"/>
<dbReference type="OrthoDB" id="20872at2759"/>
<evidence type="ECO:0000259" key="2">
    <source>
        <dbReference type="PROSITE" id="PS50017"/>
    </source>
</evidence>
<keyword evidence="3" id="KW-1185">Reference proteome</keyword>
<proteinExistence type="predicted"/>
<feature type="domain" description="Death" evidence="2">
    <location>
        <begin position="279"/>
        <end position="350"/>
    </location>
</feature>
<evidence type="ECO:0000313" key="4">
    <source>
        <dbReference type="RefSeq" id="XP_022313101.1"/>
    </source>
</evidence>
<dbReference type="PANTHER" id="PTHR15077">
    <property type="entry name" value="FAS-ASSOCIATING DEATH DOMAIN-CONTAINING PROTEIN FADD"/>
    <property type="match status" value="1"/>
</dbReference>
<dbReference type="SMART" id="SM00005">
    <property type="entry name" value="DEATH"/>
    <property type="match status" value="1"/>
</dbReference>
<reference evidence="4" key="1">
    <citation type="submission" date="2025-08" db="UniProtKB">
        <authorList>
            <consortium name="RefSeq"/>
        </authorList>
    </citation>
    <scope>IDENTIFICATION</scope>
    <source>
        <tissue evidence="4">Whole sample</tissue>
    </source>
</reference>
<name>A0A8B8CET5_CRAVI</name>
<dbReference type="AlphaFoldDB" id="A0A8B8CET5"/>
<dbReference type="Gene3D" id="1.10.238.10">
    <property type="entry name" value="EF-hand"/>
    <property type="match status" value="1"/>
</dbReference>
<dbReference type="InterPro" id="IPR011029">
    <property type="entry name" value="DEATH-like_dom_sf"/>
</dbReference>
<feature type="region of interest" description="Disordered" evidence="1">
    <location>
        <begin position="235"/>
        <end position="261"/>
    </location>
</feature>
<sequence length="350" mass="40180">MSIWSPSTRTICKTFSVFWFCLQSRMGAFTSQIIVPEAKACTKHTDPKKPNWITIHAVATELSIAEVERLWLRFKQLGCSEKGELSDEALAQHSTYQDAFSRNIMKKFINPRTKTISFENFLRGLKWCETSNTEDKLRGIFRMLNNGNNLPKDIFRKIIERVYIQPDDKGQNIDRVVNTLYQFMDPENKGTINEENFVRGCLKLPQPALEEALNFELLPSHMRQELHSKLPEMTSGRQTQNHKMFSSTGPTPAPRSTLGGAIPDDKMLQRIAVKVYTKDWVRLANKLDFEFEDIEEFKSQNNDKRSQSPGFQVYAMLKSWRNREGSAAQSTVLAQALRECRMDDAAALLA</sequence>